<dbReference type="EMBL" id="FPAW01000018">
    <property type="protein sequence ID" value="SFU01345.1"/>
    <property type="molecule type" value="Genomic_DNA"/>
</dbReference>
<dbReference type="Proteomes" id="UP000182466">
    <property type="component" value="Unassembled WGS sequence"/>
</dbReference>
<organism evidence="1 2">
    <name type="scientific">Sedimentitalea nanhaiensis</name>
    <dbReference type="NCBI Taxonomy" id="999627"/>
    <lineage>
        <taxon>Bacteria</taxon>
        <taxon>Pseudomonadati</taxon>
        <taxon>Pseudomonadota</taxon>
        <taxon>Alphaproteobacteria</taxon>
        <taxon>Rhodobacterales</taxon>
        <taxon>Paracoccaceae</taxon>
        <taxon>Sedimentitalea</taxon>
    </lineage>
</organism>
<dbReference type="RefSeq" id="WP_027263301.1">
    <property type="nucleotide sequence ID" value="NZ_FPAW01000018.1"/>
</dbReference>
<evidence type="ECO:0000313" key="2">
    <source>
        <dbReference type="Proteomes" id="UP000182466"/>
    </source>
</evidence>
<gene>
    <name evidence="1" type="ORF">SAMN05216236_11871</name>
</gene>
<name>A0A1I7CPI7_9RHOB</name>
<proteinExistence type="predicted"/>
<evidence type="ECO:0000313" key="1">
    <source>
        <dbReference type="EMBL" id="SFU01345.1"/>
    </source>
</evidence>
<dbReference type="AlphaFoldDB" id="A0A1I7CPI7"/>
<sequence>MASPIEGKAIRITGGNVDNNHIPITYVKELFPADCFGGSSKSNSGNPVQIDLDGVGLIETDIASEKNILRIREQSAVAKFYKLGGAKDGSRVFFERLEPRQFRATVIK</sequence>
<dbReference type="OrthoDB" id="9803913at2"/>
<accession>A0A1I7CPI7</accession>
<dbReference type="STRING" id="999627.SAMN05216236_11871"/>
<reference evidence="1 2" key="1">
    <citation type="submission" date="2016-10" db="EMBL/GenBank/DDBJ databases">
        <authorList>
            <person name="de Groot N.N."/>
        </authorList>
    </citation>
    <scope>NUCLEOTIDE SEQUENCE [LARGE SCALE GENOMIC DNA]</scope>
    <source>
        <strain evidence="1 2">CGMCC 1.10959</strain>
    </source>
</reference>
<protein>
    <submittedName>
        <fullName evidence="1">Uncharacterized protein</fullName>
    </submittedName>
</protein>
<keyword evidence="2" id="KW-1185">Reference proteome</keyword>